<keyword evidence="1" id="KW-0732">Signal</keyword>
<dbReference type="OrthoDB" id="5645049at2"/>
<evidence type="ECO:0000256" key="1">
    <source>
        <dbReference type="SAM" id="SignalP"/>
    </source>
</evidence>
<dbReference type="EMBL" id="LNYV01000034">
    <property type="protein sequence ID" value="KTD56070.1"/>
    <property type="molecule type" value="Genomic_DNA"/>
</dbReference>
<protein>
    <submittedName>
        <fullName evidence="2">VirK protein</fullName>
    </submittedName>
</protein>
<dbReference type="Proteomes" id="UP000054621">
    <property type="component" value="Unassembled WGS sequence"/>
</dbReference>
<dbReference type="InterPro" id="IPR010694">
    <property type="entry name" value="Uncharacterised_VirK"/>
</dbReference>
<name>A0A0W0YHN6_9GAMM</name>
<dbReference type="AlphaFoldDB" id="A0A0W0YHN6"/>
<gene>
    <name evidence="2" type="ORF">Lsai_2200</name>
</gene>
<proteinExistence type="predicted"/>
<reference evidence="2 3" key="1">
    <citation type="submission" date="2015-11" db="EMBL/GenBank/DDBJ databases">
        <title>Genomic analysis of 38 Legionella species identifies large and diverse effector repertoires.</title>
        <authorList>
            <person name="Burstein D."/>
            <person name="Amaro F."/>
            <person name="Zusman T."/>
            <person name="Lifshitz Z."/>
            <person name="Cohen O."/>
            <person name="Gilbert J.A."/>
            <person name="Pupko T."/>
            <person name="Shuman H.A."/>
            <person name="Segal G."/>
        </authorList>
    </citation>
    <scope>NUCLEOTIDE SEQUENCE [LARGE SCALE GENOMIC DNA]</scope>
    <source>
        <strain evidence="2 3">Mt.St.Helens-4</strain>
    </source>
</reference>
<comment type="caution">
    <text evidence="2">The sequence shown here is derived from an EMBL/GenBank/DDBJ whole genome shotgun (WGS) entry which is preliminary data.</text>
</comment>
<evidence type="ECO:0000313" key="3">
    <source>
        <dbReference type="Proteomes" id="UP000054621"/>
    </source>
</evidence>
<feature type="signal peptide" evidence="1">
    <location>
        <begin position="1"/>
        <end position="18"/>
    </location>
</feature>
<sequence>MQKIALSALALFSSITYAEQLTTFAGIADAVAQGKEITLVMDLQECTSDKFPASPIIGSVKPNAFMVINNNRITASDRHFTLDNPTANGNPTFEYIKYNINSDGKVSINNTIMNAVNYQKIDTFQLACELNKGFKAFG</sequence>
<dbReference type="RefSeq" id="WP_027270335.1">
    <property type="nucleotide sequence ID" value="NZ_CAAAJE010000006.1"/>
</dbReference>
<dbReference type="Pfam" id="PF06903">
    <property type="entry name" value="VirK"/>
    <property type="match status" value="1"/>
</dbReference>
<evidence type="ECO:0000313" key="2">
    <source>
        <dbReference type="EMBL" id="KTD56070.1"/>
    </source>
</evidence>
<dbReference type="PATRIC" id="fig|28087.4.peg.2372"/>
<dbReference type="eggNOG" id="ENOG5033F1I">
    <property type="taxonomic scope" value="Bacteria"/>
</dbReference>
<feature type="chain" id="PRO_5006917642" evidence="1">
    <location>
        <begin position="19"/>
        <end position="138"/>
    </location>
</feature>
<accession>A0A0W0YHN6</accession>
<organism evidence="2 3">
    <name type="scientific">Legionella sainthelensi</name>
    <dbReference type="NCBI Taxonomy" id="28087"/>
    <lineage>
        <taxon>Bacteria</taxon>
        <taxon>Pseudomonadati</taxon>
        <taxon>Pseudomonadota</taxon>
        <taxon>Gammaproteobacteria</taxon>
        <taxon>Legionellales</taxon>
        <taxon>Legionellaceae</taxon>
        <taxon>Legionella</taxon>
    </lineage>
</organism>